<reference evidence="2" key="1">
    <citation type="submission" date="2020-11" db="EMBL/GenBank/DDBJ databases">
        <authorList>
            <person name="Tran Van P."/>
        </authorList>
    </citation>
    <scope>NUCLEOTIDE SEQUENCE</scope>
</reference>
<dbReference type="GO" id="GO:0000149">
    <property type="term" value="F:SNARE binding"/>
    <property type="evidence" value="ECO:0007669"/>
    <property type="project" value="TreeGrafter"/>
</dbReference>
<dbReference type="Pfam" id="PF10474">
    <property type="entry name" value="Syndetin_C"/>
    <property type="match status" value="1"/>
</dbReference>
<organism evidence="2">
    <name type="scientific">Timema cristinae</name>
    <name type="common">Walking stick</name>
    <dbReference type="NCBI Taxonomy" id="61476"/>
    <lineage>
        <taxon>Eukaryota</taxon>
        <taxon>Metazoa</taxon>
        <taxon>Ecdysozoa</taxon>
        <taxon>Arthropoda</taxon>
        <taxon>Hexapoda</taxon>
        <taxon>Insecta</taxon>
        <taxon>Pterygota</taxon>
        <taxon>Neoptera</taxon>
        <taxon>Polyneoptera</taxon>
        <taxon>Phasmatodea</taxon>
        <taxon>Timematodea</taxon>
        <taxon>Timematoidea</taxon>
        <taxon>Timematidae</taxon>
        <taxon>Timema</taxon>
    </lineage>
</organism>
<protein>
    <recommendedName>
        <fullName evidence="1">Syndetin C-terminal domain-containing protein</fullName>
    </recommendedName>
</protein>
<dbReference type="GO" id="GO:0032456">
    <property type="term" value="P:endocytic recycling"/>
    <property type="evidence" value="ECO:0007669"/>
    <property type="project" value="InterPro"/>
</dbReference>
<evidence type="ECO:0000313" key="2">
    <source>
        <dbReference type="EMBL" id="CAD7393143.1"/>
    </source>
</evidence>
<accession>A0A7R9CCD6</accession>
<dbReference type="GO" id="GO:0005829">
    <property type="term" value="C:cytosol"/>
    <property type="evidence" value="ECO:0007669"/>
    <property type="project" value="GOC"/>
</dbReference>
<proteinExistence type="predicted"/>
<name>A0A7R9CCD6_TIMCR</name>
<feature type="domain" description="Syndetin C-terminal" evidence="1">
    <location>
        <begin position="408"/>
        <end position="464"/>
    </location>
</feature>
<dbReference type="PANTHER" id="PTHR13258:SF0">
    <property type="entry name" value="SYNDETIN"/>
    <property type="match status" value="1"/>
</dbReference>
<gene>
    <name evidence="2" type="ORF">TCEB3V08_LOCUS1137</name>
</gene>
<dbReference type="InterPro" id="IPR019514">
    <property type="entry name" value="Syndetin_C"/>
</dbReference>
<dbReference type="GO" id="GO:1990745">
    <property type="term" value="C:EARP complex"/>
    <property type="evidence" value="ECO:0007669"/>
    <property type="project" value="InterPro"/>
</dbReference>
<dbReference type="GO" id="GO:0042147">
    <property type="term" value="P:retrograde transport, endosome to Golgi"/>
    <property type="evidence" value="ECO:0007669"/>
    <property type="project" value="InterPro"/>
</dbReference>
<evidence type="ECO:0000259" key="1">
    <source>
        <dbReference type="Pfam" id="PF10474"/>
    </source>
</evidence>
<dbReference type="EMBL" id="OC316652">
    <property type="protein sequence ID" value="CAD7393143.1"/>
    <property type="molecule type" value="Genomic_DNA"/>
</dbReference>
<dbReference type="AlphaFoldDB" id="A0A7R9CCD6"/>
<sequence length="493" mass="54155">MTHPGEPPLLKSINKLSSFWKEHCHRYSLTFRNYPLPLIATHVAGTVPLPPTATHVAGTVPLPPTATHVAGTVPLPSTVAHVAGTVPLPPTPTHVVGTVPLPPTATYVVGTVPLPPTTTYVAGTVPLPPTATHVAGTVPLSPTVTPCCQDSVLSPSNLIVPSDEMGCTRRAGKAHRQKTLKKTVTTKQYSTRGPLFYDPDCNHQTPERQHSAPASPRVPVPELANSFPRLPLTPTIRPPPTPISPFSPKGYHLHTLATPEPAYVFSPISLPYPHPLDPHSKPTCKKNVHVELLKAPILTNTALTVLRQCGKYLQMSHLLRPIACDVITCMSQLFEYYLYTVYSFFANDLPVSCNSMFSLKLQATLKRIKDKLILSDQDQEQKPSEINKRKILPPQMSTGVELNQAESLYGLAERVVAVESLVFLAKQFKFLQSYLEHLIPHNSPVTGNSAPLHQFYSQVMSPFKNKYLILNTTAYENLGLSTINFTIIFQIEF</sequence>
<dbReference type="PANTHER" id="PTHR13258">
    <property type="entry name" value="SYNDETIN"/>
    <property type="match status" value="1"/>
</dbReference>
<dbReference type="InterPro" id="IPR040047">
    <property type="entry name" value="VPS50"/>
</dbReference>